<keyword evidence="1" id="KW-1133">Transmembrane helix</keyword>
<keyword evidence="1" id="KW-0472">Membrane</keyword>
<dbReference type="EMBL" id="SLUO01000002">
    <property type="protein sequence ID" value="TCL60330.1"/>
    <property type="molecule type" value="Genomic_DNA"/>
</dbReference>
<feature type="transmembrane region" description="Helical" evidence="1">
    <location>
        <begin position="15"/>
        <end position="37"/>
    </location>
</feature>
<dbReference type="Proteomes" id="UP000295718">
    <property type="component" value="Unassembled WGS sequence"/>
</dbReference>
<accession>A0A4R1R4K0</accession>
<dbReference type="AlphaFoldDB" id="A0A4R1R4K0"/>
<evidence type="ECO:0000256" key="1">
    <source>
        <dbReference type="SAM" id="Phobius"/>
    </source>
</evidence>
<name>A0A4R1R4K0_9FIRM</name>
<dbReference type="OrthoDB" id="9790495at2"/>
<keyword evidence="1" id="KW-0812">Transmembrane</keyword>
<evidence type="ECO:0008006" key="4">
    <source>
        <dbReference type="Google" id="ProtNLM"/>
    </source>
</evidence>
<evidence type="ECO:0000313" key="3">
    <source>
        <dbReference type="Proteomes" id="UP000295718"/>
    </source>
</evidence>
<sequence length="156" mass="17224">MSSKTKIVVLHLKELIYTGIFAVLGILFIVLLIIMFLPKNKDNNSNIIQPANSYMPGVYTTSLVLNDNIVDIEVTVDETNINSIRIVNLDEAVATMYPLIEPAFEDLVTQICENQSLDGLTYSDDNKYTSMVLLDAIKASLHKAESAAAANSLEEQ</sequence>
<protein>
    <recommendedName>
        <fullName evidence="4">FMN-binding protein</fullName>
    </recommendedName>
</protein>
<reference evidence="2 3" key="1">
    <citation type="submission" date="2019-03" db="EMBL/GenBank/DDBJ databases">
        <title>Genomic Encyclopedia of Type Strains, Phase IV (KMG-IV): sequencing the most valuable type-strain genomes for metagenomic binning, comparative biology and taxonomic classification.</title>
        <authorList>
            <person name="Goeker M."/>
        </authorList>
    </citation>
    <scope>NUCLEOTIDE SEQUENCE [LARGE SCALE GENOMIC DNA]</scope>
    <source>
        <strain evidence="2 3">DSM 100556</strain>
    </source>
</reference>
<organism evidence="2 3">
    <name type="scientific">Kineothrix alysoides</name>
    <dbReference type="NCBI Taxonomy" id="1469948"/>
    <lineage>
        <taxon>Bacteria</taxon>
        <taxon>Bacillati</taxon>
        <taxon>Bacillota</taxon>
        <taxon>Clostridia</taxon>
        <taxon>Lachnospirales</taxon>
        <taxon>Lachnospiraceae</taxon>
        <taxon>Kineothrix</taxon>
    </lineage>
</organism>
<comment type="caution">
    <text evidence="2">The sequence shown here is derived from an EMBL/GenBank/DDBJ whole genome shotgun (WGS) entry which is preliminary data.</text>
</comment>
<evidence type="ECO:0000313" key="2">
    <source>
        <dbReference type="EMBL" id="TCL60330.1"/>
    </source>
</evidence>
<keyword evidence="3" id="KW-1185">Reference proteome</keyword>
<dbReference type="RefSeq" id="WP_031388849.1">
    <property type="nucleotide sequence ID" value="NZ_JPNB01000001.1"/>
</dbReference>
<proteinExistence type="predicted"/>
<dbReference type="STRING" id="1469948.GCA_000732725_00063"/>
<gene>
    <name evidence="2" type="ORF">EDD76_10224</name>
</gene>